<protein>
    <recommendedName>
        <fullName evidence="4">t-SNARE coiled-coil homology domain-containing protein</fullName>
    </recommendedName>
</protein>
<dbReference type="GeneID" id="5884402"/>
<evidence type="ECO:0000256" key="1">
    <source>
        <dbReference type="SAM" id="Phobius"/>
    </source>
</evidence>
<keyword evidence="1" id="KW-1133">Transmembrane helix</keyword>
<dbReference type="SUPFAM" id="SSF58038">
    <property type="entry name" value="SNARE fusion complex"/>
    <property type="match status" value="1"/>
</dbReference>
<evidence type="ECO:0000313" key="2">
    <source>
        <dbReference type="EMBL" id="EDR24311.1"/>
    </source>
</evidence>
<keyword evidence="3" id="KW-1185">Reference proteome</keyword>
<sequence length="95" mass="10928">MTTNYNLYSNEVTKQNEMINSLGDIAIRIHSNVKGISDELNVHSDLLDEVIHDHVKKTQSRLKTLLLRSEDKVRWSLICYLCCVLIIVIFLAITL</sequence>
<reference evidence="3" key="1">
    <citation type="submission" date="2007-12" db="EMBL/GenBank/DDBJ databases">
        <title>Annotation of Entamoeba dispar SAW760.</title>
        <authorList>
            <person name="Lorenzi H."/>
            <person name="Inman J."/>
            <person name="Schobel S."/>
            <person name="Amedeo P."/>
            <person name="Caler E."/>
        </authorList>
    </citation>
    <scope>NUCLEOTIDE SEQUENCE [LARGE SCALE GENOMIC DNA]</scope>
    <source>
        <strain evidence="3">ATCC PRA-260 / SAW760</strain>
    </source>
</reference>
<keyword evidence="1" id="KW-0472">Membrane</keyword>
<dbReference type="KEGG" id="edi:EDI_070530"/>
<dbReference type="AlphaFoldDB" id="B0EM93"/>
<keyword evidence="1" id="KW-0812">Transmembrane</keyword>
<dbReference type="Gene3D" id="1.20.5.110">
    <property type="match status" value="1"/>
</dbReference>
<accession>B0EM93</accession>
<gene>
    <name evidence="2" type="ORF">EDI_070530</name>
</gene>
<dbReference type="CDD" id="cd15841">
    <property type="entry name" value="SNARE_Qc"/>
    <property type="match status" value="1"/>
</dbReference>
<dbReference type="eggNOG" id="ENOG502RHWR">
    <property type="taxonomic scope" value="Eukaryota"/>
</dbReference>
<name>B0EM93_ENTDS</name>
<dbReference type="OMA" id="STHFDRY"/>
<dbReference type="EMBL" id="DS549985">
    <property type="protein sequence ID" value="EDR24311.1"/>
    <property type="molecule type" value="Genomic_DNA"/>
</dbReference>
<organism evidence="3">
    <name type="scientific">Entamoeba dispar (strain ATCC PRA-260 / SAW760)</name>
    <dbReference type="NCBI Taxonomy" id="370354"/>
    <lineage>
        <taxon>Eukaryota</taxon>
        <taxon>Amoebozoa</taxon>
        <taxon>Evosea</taxon>
        <taxon>Archamoebae</taxon>
        <taxon>Mastigamoebida</taxon>
        <taxon>Entamoebidae</taxon>
        <taxon>Entamoeba</taxon>
    </lineage>
</organism>
<proteinExistence type="predicted"/>
<evidence type="ECO:0000313" key="3">
    <source>
        <dbReference type="Proteomes" id="UP000008076"/>
    </source>
</evidence>
<feature type="transmembrane region" description="Helical" evidence="1">
    <location>
        <begin position="73"/>
        <end position="93"/>
    </location>
</feature>
<dbReference type="RefSeq" id="XP_001739269.1">
    <property type="nucleotide sequence ID" value="XM_001739217.1"/>
</dbReference>
<evidence type="ECO:0008006" key="4">
    <source>
        <dbReference type="Google" id="ProtNLM"/>
    </source>
</evidence>
<dbReference type="VEuPathDB" id="AmoebaDB:EDI_070530"/>
<dbReference type="Proteomes" id="UP000008076">
    <property type="component" value="Unassembled WGS sequence"/>
</dbReference>
<dbReference type="OrthoDB" id="244190at2759"/>